<evidence type="ECO:0008006" key="3">
    <source>
        <dbReference type="Google" id="ProtNLM"/>
    </source>
</evidence>
<dbReference type="SUPFAM" id="SSF88723">
    <property type="entry name" value="PIN domain-like"/>
    <property type="match status" value="1"/>
</dbReference>
<name>A0A162TUU0_MUCCL</name>
<dbReference type="AlphaFoldDB" id="A0A162TUU0"/>
<protein>
    <recommendedName>
        <fullName evidence="3">XPG-I domain-containing protein</fullName>
    </recommendedName>
</protein>
<keyword evidence="2" id="KW-1185">Reference proteome</keyword>
<reference evidence="1 2" key="1">
    <citation type="submission" date="2015-06" db="EMBL/GenBank/DDBJ databases">
        <title>Expansion of signal transduction pathways in fungi by whole-genome duplication.</title>
        <authorList>
            <consortium name="DOE Joint Genome Institute"/>
            <person name="Corrochano L.M."/>
            <person name="Kuo A."/>
            <person name="Marcet-Houben M."/>
            <person name="Polaino S."/>
            <person name="Salamov A."/>
            <person name="Villalobos J.M."/>
            <person name="Alvarez M.I."/>
            <person name="Avalos J."/>
            <person name="Benito E.P."/>
            <person name="Benoit I."/>
            <person name="Burger G."/>
            <person name="Camino L.P."/>
            <person name="Canovas D."/>
            <person name="Cerda-Olmedo E."/>
            <person name="Cheng J.-F."/>
            <person name="Dominguez A."/>
            <person name="Elias M."/>
            <person name="Eslava A.P."/>
            <person name="Glaser F."/>
            <person name="Grimwood J."/>
            <person name="Gutierrez G."/>
            <person name="Heitman J."/>
            <person name="Henrissat B."/>
            <person name="Iturriaga E.A."/>
            <person name="Lang B.F."/>
            <person name="Lavin J.L."/>
            <person name="Lee S."/>
            <person name="Li W."/>
            <person name="Lindquist E."/>
            <person name="Lopez-Garcia S."/>
            <person name="Luque E.M."/>
            <person name="Marcos A.T."/>
            <person name="Martin J."/>
            <person name="Mccluskey K."/>
            <person name="Medina H.R."/>
            <person name="Miralles-Duran A."/>
            <person name="Miyazaki A."/>
            <person name="Munoz-Torres E."/>
            <person name="Oguiza J.A."/>
            <person name="Ohm R."/>
            <person name="Olmedo M."/>
            <person name="Orejas M."/>
            <person name="Ortiz-Castellanos L."/>
            <person name="Pisabarro A.G."/>
            <person name="Rodriguez-Romero J."/>
            <person name="Ruiz-Herrera J."/>
            <person name="Ruiz-Vazquez R."/>
            <person name="Sanz C."/>
            <person name="Schackwitz W."/>
            <person name="Schmutz J."/>
            <person name="Shahriari M."/>
            <person name="Shelest E."/>
            <person name="Silva-Franco F."/>
            <person name="Soanes D."/>
            <person name="Syed K."/>
            <person name="Tagua V.G."/>
            <person name="Talbot N.J."/>
            <person name="Thon M."/>
            <person name="De Vries R.P."/>
            <person name="Wiebenga A."/>
            <person name="Yadav J.S."/>
            <person name="Braun E.L."/>
            <person name="Baker S."/>
            <person name="Garre V."/>
            <person name="Horwitz B."/>
            <person name="Torres-Martinez S."/>
            <person name="Idnurm A."/>
            <person name="Herrera-Estrella A."/>
            <person name="Gabaldon T."/>
            <person name="Grigoriev I.V."/>
        </authorList>
    </citation>
    <scope>NUCLEOTIDE SEQUENCE [LARGE SCALE GENOMIC DNA]</scope>
    <source>
        <strain evidence="1 2">CBS 277.49</strain>
    </source>
</reference>
<evidence type="ECO:0000313" key="1">
    <source>
        <dbReference type="EMBL" id="OAD07322.1"/>
    </source>
</evidence>
<dbReference type="OrthoDB" id="2423903at2759"/>
<sequence>MGVDNAWKFLSKKGINGDVIRDPLEVLSRQEAQPPIRVDIVGAFYSNLKHHFLSCDPEDTDQLTKASQSFLDGIVTILAKDRSILYLDGKPTVEREYAYTQRISSLLKKQQALESELRDYIEYPTGPHLDKLVKMIRDVFVFTEDMKEALLITAKRMGWNVVRADGEAEAMIGKAGGIVLSQDSDMLFYPGVDTVIKQVGKEQFRVFNKPSLLAKLQLTSNAFTALGILAANDYGPGLFGRGSLVSNDCNIYDTVLGIQRTSNPDLSVKDVVVAYTNKMNEDAKKPVFFECFSKPYRVFVLQEEELLPPYYDIRSRYLYSTFYFMQKLDTI</sequence>
<dbReference type="InterPro" id="IPR029060">
    <property type="entry name" value="PIN-like_dom_sf"/>
</dbReference>
<proteinExistence type="predicted"/>
<evidence type="ECO:0000313" key="2">
    <source>
        <dbReference type="Proteomes" id="UP000077051"/>
    </source>
</evidence>
<organism evidence="1 2">
    <name type="scientific">Mucor lusitanicus CBS 277.49</name>
    <dbReference type="NCBI Taxonomy" id="747725"/>
    <lineage>
        <taxon>Eukaryota</taxon>
        <taxon>Fungi</taxon>
        <taxon>Fungi incertae sedis</taxon>
        <taxon>Mucoromycota</taxon>
        <taxon>Mucoromycotina</taxon>
        <taxon>Mucoromycetes</taxon>
        <taxon>Mucorales</taxon>
        <taxon>Mucorineae</taxon>
        <taxon>Mucoraceae</taxon>
        <taxon>Mucor</taxon>
    </lineage>
</organism>
<dbReference type="EMBL" id="AMYB01000001">
    <property type="protein sequence ID" value="OAD07322.1"/>
    <property type="molecule type" value="Genomic_DNA"/>
</dbReference>
<dbReference type="VEuPathDB" id="FungiDB:MUCCIDRAFT_77705"/>
<dbReference type="Proteomes" id="UP000077051">
    <property type="component" value="Unassembled WGS sequence"/>
</dbReference>
<comment type="caution">
    <text evidence="1">The sequence shown here is derived from an EMBL/GenBank/DDBJ whole genome shotgun (WGS) entry which is preliminary data.</text>
</comment>
<gene>
    <name evidence="1" type="ORF">MUCCIDRAFT_77705</name>
</gene>
<accession>A0A162TUU0</accession>
<dbReference type="Gene3D" id="3.40.50.1010">
    <property type="entry name" value="5'-nuclease"/>
    <property type="match status" value="1"/>
</dbReference>